<organism evidence="4 5">
    <name type="scientific">Centaurea solstitialis</name>
    <name type="common">yellow star-thistle</name>
    <dbReference type="NCBI Taxonomy" id="347529"/>
    <lineage>
        <taxon>Eukaryota</taxon>
        <taxon>Viridiplantae</taxon>
        <taxon>Streptophyta</taxon>
        <taxon>Embryophyta</taxon>
        <taxon>Tracheophyta</taxon>
        <taxon>Spermatophyta</taxon>
        <taxon>Magnoliopsida</taxon>
        <taxon>eudicotyledons</taxon>
        <taxon>Gunneridae</taxon>
        <taxon>Pentapetalae</taxon>
        <taxon>asterids</taxon>
        <taxon>campanulids</taxon>
        <taxon>Asterales</taxon>
        <taxon>Asteraceae</taxon>
        <taxon>Carduoideae</taxon>
        <taxon>Cardueae</taxon>
        <taxon>Centaureinae</taxon>
        <taxon>Centaurea</taxon>
    </lineage>
</organism>
<keyword evidence="2" id="KW-1133">Transmembrane helix</keyword>
<keyword evidence="2" id="KW-0812">Transmembrane</keyword>
<dbReference type="InterPro" id="IPR058353">
    <property type="entry name" value="DUF8040"/>
</dbReference>
<dbReference type="AlphaFoldDB" id="A0AA38TB97"/>
<comment type="caution">
    <text evidence="4">The sequence shown here is derived from an EMBL/GenBank/DDBJ whole genome shotgun (WGS) entry which is preliminary data.</text>
</comment>
<gene>
    <name evidence="4" type="ORF">OSB04_012389</name>
</gene>
<protein>
    <recommendedName>
        <fullName evidence="3">DUF8040 domain-containing protein</fullName>
    </recommendedName>
</protein>
<name>A0AA38TB97_9ASTR</name>
<feature type="region of interest" description="Disordered" evidence="1">
    <location>
        <begin position="160"/>
        <end position="198"/>
    </location>
</feature>
<proteinExistence type="predicted"/>
<feature type="compositionally biased region" description="Pro residues" evidence="1">
    <location>
        <begin position="173"/>
        <end position="196"/>
    </location>
</feature>
<evidence type="ECO:0000256" key="1">
    <source>
        <dbReference type="SAM" id="MobiDB-lite"/>
    </source>
</evidence>
<evidence type="ECO:0000259" key="3">
    <source>
        <dbReference type="Pfam" id="PF26138"/>
    </source>
</evidence>
<keyword evidence="5" id="KW-1185">Reference proteome</keyword>
<feature type="domain" description="DUF8040" evidence="3">
    <location>
        <begin position="331"/>
        <end position="420"/>
    </location>
</feature>
<evidence type="ECO:0000313" key="5">
    <source>
        <dbReference type="Proteomes" id="UP001172457"/>
    </source>
</evidence>
<dbReference type="EMBL" id="JARYMX010000003">
    <property type="protein sequence ID" value="KAJ9557775.1"/>
    <property type="molecule type" value="Genomic_DNA"/>
</dbReference>
<keyword evidence="2" id="KW-0472">Membrane</keyword>
<evidence type="ECO:0000313" key="4">
    <source>
        <dbReference type="EMBL" id="KAJ9557775.1"/>
    </source>
</evidence>
<dbReference type="PANTHER" id="PTHR22930">
    <property type="match status" value="1"/>
</dbReference>
<sequence length="470" mass="54436">MFFRNLYINTVGRNGGSLQKTIGLRWQKIFMTIRHPKTNTFNLSEKEWGEFIKGHPKGKSLKSSPLAFPDLCQALFDRTSATGSHAYAPSSTRERVSVVSSSSFTSHIHTIEMRMMKSLKKKYQLQPQMSRGQMLRLKILQMSREQQQLHLDRVRGIKPRCTSSTYHTATPVVQPPPPPPSSPPPPVVQPRPPPPTIAQIDPVRNACVERLNSLGLDPTDPLYTTAIDILGHTTLLRDAWLMMTPDPNVLRDWIARTGRRLGFMEYWFMFMLWLLELELEHKLMEYVGLCFALCYRFIMDNRQKAILIIVVFLYLYYIRSRRLKRKRDNMSRLTGREFTNELLEGMDTQCIDLLRMSRVAFIQLCAHFKAKGWLTDSKHILVEEKVAIFLMIIGHNQRYRVVKNRFQHSTQTIHKNFHEFDKEIIVPTSFNPNPETPGNNRRLRRIFKGAIGALDGTLVHVVVVGFYRVG</sequence>
<dbReference type="Pfam" id="PF26138">
    <property type="entry name" value="DUF8040"/>
    <property type="match status" value="1"/>
</dbReference>
<feature type="transmembrane region" description="Helical" evidence="2">
    <location>
        <begin position="446"/>
        <end position="467"/>
    </location>
</feature>
<evidence type="ECO:0000256" key="2">
    <source>
        <dbReference type="SAM" id="Phobius"/>
    </source>
</evidence>
<dbReference type="PANTHER" id="PTHR22930:SF262">
    <property type="entry name" value="MYB_SANT-LIKE DOMAIN, HARBINGER TRANSPOSASE-DERIVED NUCLEASE DOMAIN PROTEIN-RELATED"/>
    <property type="match status" value="1"/>
</dbReference>
<accession>A0AA38TB97</accession>
<reference evidence="4" key="1">
    <citation type="submission" date="2023-03" db="EMBL/GenBank/DDBJ databases">
        <title>Chromosome-scale reference genome and RAD-based genetic map of yellow starthistle (Centaurea solstitialis) reveal putative structural variation and QTLs associated with invader traits.</title>
        <authorList>
            <person name="Reatini B."/>
            <person name="Cang F.A."/>
            <person name="Jiang Q."/>
            <person name="Mckibben M.T.W."/>
            <person name="Barker M.S."/>
            <person name="Rieseberg L.H."/>
            <person name="Dlugosch K.M."/>
        </authorList>
    </citation>
    <scope>NUCLEOTIDE SEQUENCE</scope>
    <source>
        <strain evidence="4">CAN-66</strain>
        <tissue evidence="4">Leaf</tissue>
    </source>
</reference>
<feature type="transmembrane region" description="Helical" evidence="2">
    <location>
        <begin position="301"/>
        <end position="318"/>
    </location>
</feature>
<dbReference type="InterPro" id="IPR045249">
    <property type="entry name" value="HARBI1-like"/>
</dbReference>
<dbReference type="Proteomes" id="UP001172457">
    <property type="component" value="Chromosome 3"/>
</dbReference>